<keyword evidence="15" id="KW-0539">Nucleus</keyword>
<comment type="caution">
    <text evidence="20">The sequence shown here is derived from an EMBL/GenBank/DDBJ whole genome shotgun (WGS) entry which is preliminary data.</text>
</comment>
<feature type="region of interest" description="Disordered" evidence="17">
    <location>
        <begin position="142"/>
        <end position="209"/>
    </location>
</feature>
<dbReference type="FunFam" id="3.30.160.60:FF:000235">
    <property type="entry name" value="Zinc finger and BTB domain containing 38"/>
    <property type="match status" value="1"/>
</dbReference>
<evidence type="ECO:0000256" key="3">
    <source>
        <dbReference type="ARBA" id="ARBA00022454"/>
    </source>
</evidence>
<dbReference type="GO" id="GO:0003677">
    <property type="term" value="F:DNA binding"/>
    <property type="evidence" value="ECO:0007669"/>
    <property type="project" value="UniProtKB-KW"/>
</dbReference>
<evidence type="ECO:0000256" key="15">
    <source>
        <dbReference type="ARBA" id="ARBA00023242"/>
    </source>
</evidence>
<evidence type="ECO:0000256" key="10">
    <source>
        <dbReference type="ARBA" id="ARBA00022833"/>
    </source>
</evidence>
<evidence type="ECO:0000256" key="1">
    <source>
        <dbReference type="ARBA" id="ARBA00004123"/>
    </source>
</evidence>
<dbReference type="SUPFAM" id="SSF54695">
    <property type="entry name" value="POZ domain"/>
    <property type="match status" value="1"/>
</dbReference>
<evidence type="ECO:0000256" key="13">
    <source>
        <dbReference type="ARBA" id="ARBA00023125"/>
    </source>
</evidence>
<keyword evidence="5" id="KW-1017">Isopeptide bond</keyword>
<dbReference type="AlphaFoldDB" id="A0A9Q0I8Y7"/>
<evidence type="ECO:0000256" key="14">
    <source>
        <dbReference type="ARBA" id="ARBA00023163"/>
    </source>
</evidence>
<evidence type="ECO:0008006" key="22">
    <source>
        <dbReference type="Google" id="ProtNLM"/>
    </source>
</evidence>
<evidence type="ECO:0000256" key="8">
    <source>
        <dbReference type="ARBA" id="ARBA00022737"/>
    </source>
</evidence>
<keyword evidence="9 16" id="KW-0863">Zinc-finger</keyword>
<feature type="compositionally biased region" description="Basic residues" evidence="17">
    <location>
        <begin position="818"/>
        <end position="827"/>
    </location>
</feature>
<dbReference type="Gene3D" id="3.30.160.60">
    <property type="entry name" value="Classic Zinc Finger"/>
    <property type="match status" value="3"/>
</dbReference>
<feature type="compositionally biased region" description="Basic and acidic residues" evidence="17">
    <location>
        <begin position="912"/>
        <end position="924"/>
    </location>
</feature>
<feature type="domain" description="C2H2-type" evidence="19">
    <location>
        <begin position="542"/>
        <end position="565"/>
    </location>
</feature>
<protein>
    <recommendedName>
        <fullName evidence="22">Zinc finger and BTB domain-containing protein 38</fullName>
    </recommendedName>
</protein>
<keyword evidence="12" id="KW-0805">Transcription regulation</keyword>
<keyword evidence="8" id="KW-0677">Repeat</keyword>
<dbReference type="OrthoDB" id="8922241at2759"/>
<dbReference type="GO" id="GO:0005634">
    <property type="term" value="C:nucleus"/>
    <property type="evidence" value="ECO:0007669"/>
    <property type="project" value="UniProtKB-SubCell"/>
</dbReference>
<comment type="subcellular location">
    <subcellularLocation>
        <location evidence="2">Chromosome</location>
    </subcellularLocation>
    <subcellularLocation>
        <location evidence="1">Nucleus</location>
    </subcellularLocation>
</comment>
<feature type="compositionally biased region" description="Pro residues" evidence="17">
    <location>
        <begin position="451"/>
        <end position="462"/>
    </location>
</feature>
<evidence type="ECO:0000256" key="5">
    <source>
        <dbReference type="ARBA" id="ARBA00022499"/>
    </source>
</evidence>
<proteinExistence type="predicted"/>
<keyword evidence="4" id="KW-0678">Repressor</keyword>
<evidence type="ECO:0000256" key="17">
    <source>
        <dbReference type="SAM" id="MobiDB-lite"/>
    </source>
</evidence>
<dbReference type="SMART" id="SM00225">
    <property type="entry name" value="BTB"/>
    <property type="match status" value="1"/>
</dbReference>
<dbReference type="InterPro" id="IPR036236">
    <property type="entry name" value="Znf_C2H2_sf"/>
</dbReference>
<evidence type="ECO:0000256" key="2">
    <source>
        <dbReference type="ARBA" id="ARBA00004286"/>
    </source>
</evidence>
<keyword evidence="7" id="KW-0479">Metal-binding</keyword>
<accession>A0A9Q0I8Y7</accession>
<dbReference type="Pfam" id="PF00096">
    <property type="entry name" value="zf-C2H2"/>
    <property type="match status" value="3"/>
</dbReference>
<dbReference type="PROSITE" id="PS50157">
    <property type="entry name" value="ZINC_FINGER_C2H2_2"/>
    <property type="match status" value="6"/>
</dbReference>
<evidence type="ECO:0000256" key="6">
    <source>
        <dbReference type="ARBA" id="ARBA00022553"/>
    </source>
</evidence>
<evidence type="ECO:0000259" key="19">
    <source>
        <dbReference type="PROSITE" id="PS50157"/>
    </source>
</evidence>
<keyword evidence="6" id="KW-0597">Phosphoprotein</keyword>
<gene>
    <name evidence="20" type="ORF">NHX12_008063</name>
</gene>
<sequence>MTVVSPCTQDLMDSTHPQAVLSRLNEQRSEGLFCDVTIVVEDVKFRAHRNILAACSGYFRNTLMASQTWSSSQVLELVDLKSDVFASILNFIYSSKVTSAGKEDTRGIVAAGKRLGIPFLERLAEHDRHSSAISNMMRVSGVLNADPSQGPVPNNTKKEPSRPEDVNTTTGPRITNAFSITEVGPGNNPFTPLSTTHGERQSPDMGQVPASCPAISCLTATNEPPHALSEHSYAVSQAEGPKDSSQKDSKKAPKPSLLQTKQLAIQNIGPLKKRHRLRGTLDRNTTSTAESQQSTDIPDVNCPVADSPISFMPSVVVAPPPLHTEPETEKIADDVATSDRFPMDIGPPTLSPHAEDSISIYGCEYCPEIFTNNALLTLHMEVHKRRFVSHLFCKFCHRKFMHLKRLRNHEHVCPKATRDPPETNSGDTLIMDIRSDNVPTTDEPVAEVPLDDPPSPHIPAPDPNDQSEARQGVARVEETGGGQRVYNCSVCKRIYVTLSSLKRHENVHSWQRAYPCHYCNKVFALAEYRTKHEIWHTGERRYQCIFCLETFMTYYILKNHQKSFHGIDPRLAVKKKSAGGGFKASVYPIKLYRLLPMKFRKKRYKSYSETYGDGAEGTAVENHPLITPSEDNSHPETGSFNMPVTFMATTKTVAPVMPHMHFKQPLEQDISQTCHKRDNSKEVEKRSSLFLNRNNTNILPTGPAAASGDDNTDTIMNMDHFGRNIPFLTKTLKSVHKLGELSAAAKRVEAMTKELLLSGTDGLKGKAVSSRKTETYLAKPVCPGPSVDGDALPLCQITVKIGNEAIIRRKIKGSKLFPRKRKKSRQRHQLEGPGEWFSTEESSGSARLHNQLEISALKDVETYEDPNEHEATDKSWRPYYSYKAKKKKKKMRFKHRKDKQYFFPPPSVARAPAKEDYLDRRSTGTDDSTSAANSIDTKHSNRNSSPRATYKCDICDSSFITESGLRAHVIGSHPCFCRTCGEQGPPGEVPAGGDYVCNSCMKSGSCFDNTLQRSSTEKNYRCSFCPQRFLYLATKRSHERKHPEVRSGKGYKYDKCPPRSKHATHLAEDSQQHDIKSEEDDEEITHLKSKEEGTGTSIGNISPKVEGTADFLPAAPKSYQEPHSKTKDLLSPSNSDGTFPVLLTKVKHKISKKRMDVQDSLHLPSKKQAHERDSGRGVLKRPKTNSHEKHPRLLWKHESVKKGVSVCKTEQWVCKQEPVFEGQ</sequence>
<evidence type="ECO:0000256" key="16">
    <source>
        <dbReference type="PROSITE-ProRule" id="PRU00042"/>
    </source>
</evidence>
<feature type="region of interest" description="Disordered" evidence="17">
    <location>
        <begin position="818"/>
        <end position="843"/>
    </location>
</feature>
<keyword evidence="14" id="KW-0804">Transcription</keyword>
<dbReference type="Pfam" id="PF00651">
    <property type="entry name" value="BTB"/>
    <property type="match status" value="1"/>
</dbReference>
<feature type="compositionally biased region" description="Basic residues" evidence="17">
    <location>
        <begin position="1178"/>
        <end position="1193"/>
    </location>
</feature>
<dbReference type="GO" id="GO:0008270">
    <property type="term" value="F:zinc ion binding"/>
    <property type="evidence" value="ECO:0007669"/>
    <property type="project" value="UniProtKB-KW"/>
</dbReference>
<dbReference type="EMBL" id="JANIIK010000114">
    <property type="protein sequence ID" value="KAJ3590109.1"/>
    <property type="molecule type" value="Genomic_DNA"/>
</dbReference>
<organism evidence="20 21">
    <name type="scientific">Muraenolepis orangiensis</name>
    <name type="common">Patagonian moray cod</name>
    <dbReference type="NCBI Taxonomy" id="630683"/>
    <lineage>
        <taxon>Eukaryota</taxon>
        <taxon>Metazoa</taxon>
        <taxon>Chordata</taxon>
        <taxon>Craniata</taxon>
        <taxon>Vertebrata</taxon>
        <taxon>Euteleostomi</taxon>
        <taxon>Actinopterygii</taxon>
        <taxon>Neopterygii</taxon>
        <taxon>Teleostei</taxon>
        <taxon>Neoteleostei</taxon>
        <taxon>Acanthomorphata</taxon>
        <taxon>Zeiogadaria</taxon>
        <taxon>Gadariae</taxon>
        <taxon>Gadiformes</taxon>
        <taxon>Muraenolepidoidei</taxon>
        <taxon>Muraenolepididae</taxon>
        <taxon>Muraenolepis</taxon>
    </lineage>
</organism>
<feature type="compositionally biased region" description="Basic and acidic residues" evidence="17">
    <location>
        <begin position="240"/>
        <end position="251"/>
    </location>
</feature>
<feature type="region of interest" description="Disordered" evidence="17">
    <location>
        <begin position="1152"/>
        <end position="1193"/>
    </location>
</feature>
<feature type="region of interest" description="Disordered" evidence="17">
    <location>
        <begin position="437"/>
        <end position="472"/>
    </location>
</feature>
<evidence type="ECO:0000256" key="11">
    <source>
        <dbReference type="ARBA" id="ARBA00022843"/>
    </source>
</evidence>
<keyword evidence="21" id="KW-1185">Reference proteome</keyword>
<evidence type="ECO:0000256" key="4">
    <source>
        <dbReference type="ARBA" id="ARBA00022491"/>
    </source>
</evidence>
<feature type="domain" description="C2H2-type" evidence="19">
    <location>
        <begin position="486"/>
        <end position="513"/>
    </location>
</feature>
<feature type="region of interest" description="Disordered" evidence="17">
    <location>
        <begin position="230"/>
        <end position="300"/>
    </location>
</feature>
<feature type="domain" description="C2H2-type" evidence="19">
    <location>
        <begin position="1020"/>
        <end position="1047"/>
    </location>
</feature>
<feature type="region of interest" description="Disordered" evidence="17">
    <location>
        <begin position="902"/>
        <end position="946"/>
    </location>
</feature>
<dbReference type="GO" id="GO:0000981">
    <property type="term" value="F:DNA-binding transcription factor activity, RNA polymerase II-specific"/>
    <property type="evidence" value="ECO:0007669"/>
    <property type="project" value="TreeGrafter"/>
</dbReference>
<feature type="region of interest" description="Disordered" evidence="17">
    <location>
        <begin position="1037"/>
        <end position="1137"/>
    </location>
</feature>
<feature type="domain" description="C2H2-type" evidence="19">
    <location>
        <begin position="361"/>
        <end position="383"/>
    </location>
</feature>
<evidence type="ECO:0000256" key="7">
    <source>
        <dbReference type="ARBA" id="ARBA00022723"/>
    </source>
</evidence>
<dbReference type="SUPFAM" id="SSF57667">
    <property type="entry name" value="beta-beta-alpha zinc fingers"/>
    <property type="match status" value="2"/>
</dbReference>
<dbReference type="Proteomes" id="UP001148018">
    <property type="component" value="Unassembled WGS sequence"/>
</dbReference>
<dbReference type="InterPro" id="IPR011333">
    <property type="entry name" value="SKP1/BTB/POZ_sf"/>
</dbReference>
<feature type="compositionally biased region" description="Polar residues" evidence="17">
    <location>
        <begin position="166"/>
        <end position="179"/>
    </location>
</feature>
<evidence type="ECO:0000313" key="21">
    <source>
        <dbReference type="Proteomes" id="UP001148018"/>
    </source>
</evidence>
<dbReference type="PANTHER" id="PTHR24394">
    <property type="entry name" value="ZINC FINGER PROTEIN"/>
    <property type="match status" value="1"/>
</dbReference>
<feature type="compositionally biased region" description="Basic and acidic residues" evidence="17">
    <location>
        <begin position="156"/>
        <end position="165"/>
    </location>
</feature>
<evidence type="ECO:0000256" key="9">
    <source>
        <dbReference type="ARBA" id="ARBA00022771"/>
    </source>
</evidence>
<feature type="compositionally biased region" description="Polar residues" evidence="17">
    <location>
        <begin position="282"/>
        <end position="296"/>
    </location>
</feature>
<dbReference type="FunFam" id="3.30.160.60:FF:000437">
    <property type="entry name" value="zinc finger and BTB domain-containing protein 38"/>
    <property type="match status" value="1"/>
</dbReference>
<keyword evidence="10" id="KW-0862">Zinc</keyword>
<dbReference type="InterPro" id="IPR013087">
    <property type="entry name" value="Znf_C2H2_type"/>
</dbReference>
<dbReference type="GO" id="GO:0005694">
    <property type="term" value="C:chromosome"/>
    <property type="evidence" value="ECO:0007669"/>
    <property type="project" value="UniProtKB-SubCell"/>
</dbReference>
<reference evidence="20" key="1">
    <citation type="submission" date="2022-07" db="EMBL/GenBank/DDBJ databases">
        <title>Chromosome-level genome of Muraenolepis orangiensis.</title>
        <authorList>
            <person name="Kim J."/>
        </authorList>
    </citation>
    <scope>NUCLEOTIDE SEQUENCE</scope>
    <source>
        <strain evidence="20">KU_S4_2022</strain>
        <tissue evidence="20">Muscle</tissue>
    </source>
</reference>
<feature type="domain" description="C2H2-type" evidence="19">
    <location>
        <begin position="950"/>
        <end position="973"/>
    </location>
</feature>
<dbReference type="SMART" id="SM00355">
    <property type="entry name" value="ZnF_C2H2"/>
    <property type="match status" value="6"/>
</dbReference>
<keyword evidence="13" id="KW-0238">DNA-binding</keyword>
<dbReference type="PROSITE" id="PS00028">
    <property type="entry name" value="ZINC_FINGER_C2H2_1"/>
    <property type="match status" value="6"/>
</dbReference>
<dbReference type="PROSITE" id="PS50097">
    <property type="entry name" value="BTB"/>
    <property type="match status" value="1"/>
</dbReference>
<feature type="compositionally biased region" description="Basic and acidic residues" evidence="17">
    <location>
        <begin position="1065"/>
        <end position="1076"/>
    </location>
</feature>
<dbReference type="Gene3D" id="3.30.710.10">
    <property type="entry name" value="Potassium Channel Kv1.1, Chain A"/>
    <property type="match status" value="1"/>
</dbReference>
<feature type="domain" description="BTB" evidence="18">
    <location>
        <begin position="34"/>
        <end position="101"/>
    </location>
</feature>
<dbReference type="InterPro" id="IPR000210">
    <property type="entry name" value="BTB/POZ_dom"/>
</dbReference>
<keyword evidence="3" id="KW-0158">Chromosome</keyword>
<keyword evidence="11" id="KW-0832">Ubl conjugation</keyword>
<feature type="compositionally biased region" description="Basic and acidic residues" evidence="17">
    <location>
        <begin position="1084"/>
        <end position="1093"/>
    </location>
</feature>
<feature type="domain" description="C2H2-type" evidence="19">
    <location>
        <begin position="514"/>
        <end position="541"/>
    </location>
</feature>
<name>A0A9Q0I8Y7_9TELE</name>
<feature type="compositionally biased region" description="Basic and acidic residues" evidence="17">
    <location>
        <begin position="1041"/>
        <end position="1057"/>
    </location>
</feature>
<evidence type="ECO:0000259" key="18">
    <source>
        <dbReference type="PROSITE" id="PS50097"/>
    </source>
</evidence>
<evidence type="ECO:0000313" key="20">
    <source>
        <dbReference type="EMBL" id="KAJ3590109.1"/>
    </source>
</evidence>
<evidence type="ECO:0000256" key="12">
    <source>
        <dbReference type="ARBA" id="ARBA00023015"/>
    </source>
</evidence>
<dbReference type="PANTHER" id="PTHR24394:SF58">
    <property type="entry name" value="ZINC FINGER AND BTB DOMAIN CONTAINING 33"/>
    <property type="match status" value="1"/>
</dbReference>
<feature type="compositionally biased region" description="Polar residues" evidence="17">
    <location>
        <begin position="925"/>
        <end position="935"/>
    </location>
</feature>